<accession>A0A1N7FI38</accession>
<dbReference type="Proteomes" id="UP000186914">
    <property type="component" value="Unassembled WGS sequence"/>
</dbReference>
<gene>
    <name evidence="2" type="ORF">SAMN05421858_5085</name>
</gene>
<evidence type="ECO:0000256" key="1">
    <source>
        <dbReference type="SAM" id="MobiDB-lite"/>
    </source>
</evidence>
<feature type="compositionally biased region" description="Polar residues" evidence="1">
    <location>
        <begin position="80"/>
        <end position="100"/>
    </location>
</feature>
<protein>
    <submittedName>
        <fullName evidence="2">Uncharacterized protein</fullName>
    </submittedName>
</protein>
<evidence type="ECO:0000313" key="2">
    <source>
        <dbReference type="EMBL" id="SIR99983.1"/>
    </source>
</evidence>
<sequence length="189" mass="20771">MWSVSSTANRGVGTNVRVRKAGKRVRLSLRAFGTRPLVRGEFLRSLLRALSILPSCTQYVIRRKTSYRLPLWILQNQRATGQGRTRPSVPTKNGRQTTGTGYRIGGLSLSMRSSVGSSPTATLLQYNTNHEFKIRINRETGLPSREFGRCKPSTDSLPNGLSPAFLGEERARKAVSGVPQSGVVQGVFP</sequence>
<feature type="region of interest" description="Disordered" evidence="1">
    <location>
        <begin position="80"/>
        <end position="103"/>
    </location>
</feature>
<proteinExistence type="predicted"/>
<name>A0A1N7FI38_9EURY</name>
<dbReference type="AlphaFoldDB" id="A0A1N7FI38"/>
<organism evidence="2 3">
    <name type="scientific">Haladaptatus litoreus</name>
    <dbReference type="NCBI Taxonomy" id="553468"/>
    <lineage>
        <taxon>Archaea</taxon>
        <taxon>Methanobacteriati</taxon>
        <taxon>Methanobacteriota</taxon>
        <taxon>Stenosarchaea group</taxon>
        <taxon>Halobacteria</taxon>
        <taxon>Halobacteriales</taxon>
        <taxon>Haladaptataceae</taxon>
        <taxon>Haladaptatus</taxon>
    </lineage>
</organism>
<reference evidence="3" key="1">
    <citation type="submission" date="2017-01" db="EMBL/GenBank/DDBJ databases">
        <authorList>
            <person name="Varghese N."/>
            <person name="Submissions S."/>
        </authorList>
    </citation>
    <scope>NUCLEOTIDE SEQUENCE [LARGE SCALE GENOMIC DNA]</scope>
    <source>
        <strain evidence="3">CGMCC 1.7737</strain>
    </source>
</reference>
<keyword evidence="3" id="KW-1185">Reference proteome</keyword>
<evidence type="ECO:0000313" key="3">
    <source>
        <dbReference type="Proteomes" id="UP000186914"/>
    </source>
</evidence>
<dbReference type="EMBL" id="FTNO01000009">
    <property type="protein sequence ID" value="SIR99983.1"/>
    <property type="molecule type" value="Genomic_DNA"/>
</dbReference>